<organism evidence="1 2">
    <name type="scientific">Cardamine amara subsp. amara</name>
    <dbReference type="NCBI Taxonomy" id="228776"/>
    <lineage>
        <taxon>Eukaryota</taxon>
        <taxon>Viridiplantae</taxon>
        <taxon>Streptophyta</taxon>
        <taxon>Embryophyta</taxon>
        <taxon>Tracheophyta</taxon>
        <taxon>Spermatophyta</taxon>
        <taxon>Magnoliopsida</taxon>
        <taxon>eudicotyledons</taxon>
        <taxon>Gunneridae</taxon>
        <taxon>Pentapetalae</taxon>
        <taxon>rosids</taxon>
        <taxon>malvids</taxon>
        <taxon>Brassicales</taxon>
        <taxon>Brassicaceae</taxon>
        <taxon>Cardamineae</taxon>
        <taxon>Cardamine</taxon>
    </lineage>
</organism>
<reference evidence="1 2" key="1">
    <citation type="submission" date="2024-04" db="EMBL/GenBank/DDBJ databases">
        <title>Genome assembly C_amara_ONT_v2.</title>
        <authorList>
            <person name="Yant L."/>
            <person name="Moore C."/>
            <person name="Slenker M."/>
        </authorList>
    </citation>
    <scope>NUCLEOTIDE SEQUENCE [LARGE SCALE GENOMIC DNA]</scope>
    <source>
        <tissue evidence="1">Leaf</tissue>
    </source>
</reference>
<keyword evidence="2" id="KW-1185">Reference proteome</keyword>
<proteinExistence type="predicted"/>
<name>A0ABD0ZWR8_CARAN</name>
<dbReference type="AlphaFoldDB" id="A0ABD0ZWR8"/>
<evidence type="ECO:0000313" key="1">
    <source>
        <dbReference type="EMBL" id="KAL1199063.1"/>
    </source>
</evidence>
<gene>
    <name evidence="1" type="ORF">V5N11_028399</name>
</gene>
<dbReference type="Proteomes" id="UP001558713">
    <property type="component" value="Unassembled WGS sequence"/>
</dbReference>
<dbReference type="EMBL" id="JBANAX010000655">
    <property type="protein sequence ID" value="KAL1199063.1"/>
    <property type="molecule type" value="Genomic_DNA"/>
</dbReference>
<evidence type="ECO:0000313" key="2">
    <source>
        <dbReference type="Proteomes" id="UP001558713"/>
    </source>
</evidence>
<accession>A0ABD0ZWR8</accession>
<protein>
    <submittedName>
        <fullName evidence="1">Uncharacterized protein</fullName>
    </submittedName>
</protein>
<comment type="caution">
    <text evidence="1">The sequence shown here is derived from an EMBL/GenBank/DDBJ whole genome shotgun (WGS) entry which is preliminary data.</text>
</comment>
<sequence>MIVMGLSKSERQNISDAYAAVILLERYFSTQGLGTEIILPKSLELQEKIKNGARVDPDFDPENIETHSEVVLLSLSF</sequence>